<evidence type="ECO:0000313" key="2">
    <source>
        <dbReference type="Proteomes" id="UP000271797"/>
    </source>
</evidence>
<protein>
    <submittedName>
        <fullName evidence="1">Uncharacterized protein</fullName>
    </submittedName>
</protein>
<sequence length="65" mass="7563">MVTVAELQALRQARLDLLTGNGWCLSRKMVAELNIRRLLWMSLTGRSMMRSRYWGQPGVAVVRWE</sequence>
<dbReference type="AlphaFoldDB" id="A0A447XGK3"/>
<dbReference type="EMBL" id="LR134238">
    <property type="protein sequence ID" value="VED14705.1"/>
    <property type="molecule type" value="Genomic_DNA"/>
</dbReference>
<gene>
    <name evidence="1" type="ORF">NCTC9044_05642</name>
</gene>
<name>A0A447XGK3_ECOLX</name>
<dbReference type="Proteomes" id="UP000271797">
    <property type="component" value="Chromosome"/>
</dbReference>
<proteinExistence type="predicted"/>
<organism evidence="1 2">
    <name type="scientific">Escherichia coli</name>
    <dbReference type="NCBI Taxonomy" id="562"/>
    <lineage>
        <taxon>Bacteria</taxon>
        <taxon>Pseudomonadati</taxon>
        <taxon>Pseudomonadota</taxon>
        <taxon>Gammaproteobacteria</taxon>
        <taxon>Enterobacterales</taxon>
        <taxon>Enterobacteriaceae</taxon>
        <taxon>Escherichia</taxon>
    </lineage>
</organism>
<reference evidence="1 2" key="1">
    <citation type="submission" date="2018-12" db="EMBL/GenBank/DDBJ databases">
        <authorList>
            <consortium name="Pathogen Informatics"/>
        </authorList>
    </citation>
    <scope>NUCLEOTIDE SEQUENCE [LARGE SCALE GENOMIC DNA]</scope>
    <source>
        <strain evidence="1 2">NCTC9044</strain>
    </source>
</reference>
<evidence type="ECO:0000313" key="1">
    <source>
        <dbReference type="EMBL" id="VED14705.1"/>
    </source>
</evidence>
<accession>A0A447XGK3</accession>